<protein>
    <submittedName>
        <fullName evidence="2">T9SS type A sorting domain-containing protein</fullName>
    </submittedName>
</protein>
<feature type="domain" description="Calcineurin-like phosphoesterase" evidence="1">
    <location>
        <begin position="45"/>
        <end position="172"/>
    </location>
</feature>
<evidence type="ECO:0000313" key="3">
    <source>
        <dbReference type="Proteomes" id="UP000428260"/>
    </source>
</evidence>
<dbReference type="InterPro" id="IPR026444">
    <property type="entry name" value="Secre_tail"/>
</dbReference>
<dbReference type="Gene3D" id="3.60.21.10">
    <property type="match status" value="1"/>
</dbReference>
<evidence type="ECO:0000313" key="2">
    <source>
        <dbReference type="EMBL" id="QGY43248.1"/>
    </source>
</evidence>
<proteinExistence type="predicted"/>
<evidence type="ECO:0000259" key="1">
    <source>
        <dbReference type="Pfam" id="PF00149"/>
    </source>
</evidence>
<dbReference type="EMBL" id="CP046401">
    <property type="protein sequence ID" value="QGY43248.1"/>
    <property type="molecule type" value="Genomic_DNA"/>
</dbReference>
<dbReference type="PANTHER" id="PTHR43143">
    <property type="entry name" value="METALLOPHOSPHOESTERASE, CALCINEURIN SUPERFAMILY"/>
    <property type="match status" value="1"/>
</dbReference>
<gene>
    <name evidence="2" type="ORF">GM418_06120</name>
</gene>
<dbReference type="InterPro" id="IPR004843">
    <property type="entry name" value="Calcineurin-like_PHP"/>
</dbReference>
<dbReference type="GO" id="GO:0016787">
    <property type="term" value="F:hydrolase activity"/>
    <property type="evidence" value="ECO:0007669"/>
    <property type="project" value="InterPro"/>
</dbReference>
<dbReference type="RefSeq" id="WP_158864191.1">
    <property type="nucleotide sequence ID" value="NZ_CP046401.1"/>
</dbReference>
<dbReference type="InterPro" id="IPR029052">
    <property type="entry name" value="Metallo-depent_PP-like"/>
</dbReference>
<name>A0A6I6JQB5_9BACT</name>
<dbReference type="SUPFAM" id="SSF56300">
    <property type="entry name" value="Metallo-dependent phosphatases"/>
    <property type="match status" value="1"/>
</dbReference>
<accession>A0A6I6JQB5</accession>
<organism evidence="2 3">
    <name type="scientific">Maribellus comscasis</name>
    <dbReference type="NCBI Taxonomy" id="2681766"/>
    <lineage>
        <taxon>Bacteria</taxon>
        <taxon>Pseudomonadati</taxon>
        <taxon>Bacteroidota</taxon>
        <taxon>Bacteroidia</taxon>
        <taxon>Marinilabiliales</taxon>
        <taxon>Prolixibacteraceae</taxon>
        <taxon>Maribellus</taxon>
    </lineage>
</organism>
<dbReference type="Proteomes" id="UP000428260">
    <property type="component" value="Chromosome"/>
</dbReference>
<dbReference type="InterPro" id="IPR051918">
    <property type="entry name" value="STPP_CPPED1"/>
</dbReference>
<dbReference type="NCBIfam" id="TIGR04183">
    <property type="entry name" value="Por_Secre_tail"/>
    <property type="match status" value="1"/>
</dbReference>
<keyword evidence="3" id="KW-1185">Reference proteome</keyword>
<reference evidence="2 3" key="1">
    <citation type="submission" date="2019-11" db="EMBL/GenBank/DDBJ databases">
        <authorList>
            <person name="Zheng R.K."/>
            <person name="Sun C.M."/>
        </authorList>
    </citation>
    <scope>NUCLEOTIDE SEQUENCE [LARGE SCALE GENOMIC DNA]</scope>
    <source>
        <strain evidence="2 3">WC007</strain>
    </source>
</reference>
<dbReference type="AlphaFoldDB" id="A0A6I6JQB5"/>
<dbReference type="PANTHER" id="PTHR43143:SF1">
    <property type="entry name" value="SERINE_THREONINE-PROTEIN PHOSPHATASE CPPED1"/>
    <property type="match status" value="1"/>
</dbReference>
<dbReference type="Pfam" id="PF00149">
    <property type="entry name" value="Metallophos"/>
    <property type="match status" value="1"/>
</dbReference>
<dbReference type="KEGG" id="mcos:GM418_06120"/>
<sequence>MIRYIILTLFILFILDADAQTDSVKYSFFVAGHTYGKPGVNNIGLHPPLKQKFGYIKERPEIKFGILTGDIVYPNPVAQDWDEVDADIDSLGLPVYFAVGNHDMENRELFESRYGSTYYSFTFENDLFIFLDPNIDAWNISGEQLLFLKNTVEEYKEDVDNIFVFFHQMLWRENNNKYSVIYPNSFAGRAGSINFWSEIAPLFLSLENNVFMFAGDFGAADWSDDFMYDSYSNISLIGSGMGEGPGDNFVVTNIHSDKTVTYDLICLNDSLLHCFGELTDYRLTPQKITSVGNATENIKVYPNPTHRDFTVDFTSPFGKFVTFFLFNPQGGKVFEKKVAANSKVSFAPVIKSGVYIFRAEIDGKIIKSGKLVIL</sequence>